<dbReference type="EMBL" id="AODF01000001">
    <property type="protein sequence ID" value="EUJ33870.1"/>
    <property type="molecule type" value="Genomic_DNA"/>
</dbReference>
<evidence type="ECO:0000313" key="3">
    <source>
        <dbReference type="Proteomes" id="UP000019249"/>
    </source>
</evidence>
<comment type="caution">
    <text evidence="2">The sequence shown here is derived from an EMBL/GenBank/DDBJ whole genome shotgun (WGS) entry which is preliminary data.</text>
</comment>
<sequence length="56" mass="6531">MKKIIICSLLTLFIFSLFCEFAEPAFAYTRLGYVMKKMDAKNFKIFINPSAKVYKP</sequence>
<feature type="signal peptide" evidence="1">
    <location>
        <begin position="1"/>
        <end position="27"/>
    </location>
</feature>
<keyword evidence="3" id="KW-1185">Reference proteome</keyword>
<protein>
    <submittedName>
        <fullName evidence="2">Uncharacterized protein</fullName>
    </submittedName>
</protein>
<dbReference type="Proteomes" id="UP000019249">
    <property type="component" value="Unassembled WGS sequence"/>
</dbReference>
<gene>
    <name evidence="2" type="ORF">MFLO_01560</name>
</gene>
<proteinExistence type="predicted"/>
<keyword evidence="1" id="KW-0732">Signal</keyword>
<evidence type="ECO:0000256" key="1">
    <source>
        <dbReference type="SAM" id="SignalP"/>
    </source>
</evidence>
<evidence type="ECO:0000313" key="2">
    <source>
        <dbReference type="EMBL" id="EUJ33870.1"/>
    </source>
</evidence>
<reference evidence="2 3" key="1">
    <citation type="journal article" date="2014" name="Int. J. Syst. Evol. Microbiol.">
        <title>Listeria floridensis sp. nov., Listeria aquatica sp. nov., Listeria cornellensis sp. nov., Listeria riparia sp. nov. and Listeria grandensis sp. nov., from agricultural and natural environments.</title>
        <authorList>
            <person name="den Bakker H.C."/>
            <person name="Warchocki S."/>
            <person name="Wright E.M."/>
            <person name="Allred A.F."/>
            <person name="Ahlstrom C."/>
            <person name="Manuel C.S."/>
            <person name="Stasiewicz M.J."/>
            <person name="Burrell A."/>
            <person name="Roof S."/>
            <person name="Strawn L."/>
            <person name="Fortes E.D."/>
            <person name="Nightingale K.K."/>
            <person name="Kephart D."/>
            <person name="Wiedmann M."/>
        </authorList>
    </citation>
    <scope>NUCLEOTIDE SEQUENCE [LARGE SCALE GENOMIC DNA]</scope>
    <source>
        <strain evidence="2 3">FSL S10-1187</strain>
    </source>
</reference>
<accession>A0ABP3B3Z6</accession>
<organism evidence="2 3">
    <name type="scientific">Listeria floridensis FSL S10-1187</name>
    <dbReference type="NCBI Taxonomy" id="1265817"/>
    <lineage>
        <taxon>Bacteria</taxon>
        <taxon>Bacillati</taxon>
        <taxon>Bacillota</taxon>
        <taxon>Bacilli</taxon>
        <taxon>Bacillales</taxon>
        <taxon>Listeriaceae</taxon>
        <taxon>Listeria</taxon>
    </lineage>
</organism>
<feature type="chain" id="PRO_5045234606" evidence="1">
    <location>
        <begin position="28"/>
        <end position="56"/>
    </location>
</feature>
<name>A0ABP3B3Z6_9LIST</name>